<dbReference type="InterPro" id="IPR009057">
    <property type="entry name" value="Homeodomain-like_sf"/>
</dbReference>
<dbReference type="SUPFAM" id="SSF46689">
    <property type="entry name" value="Homeodomain-like"/>
    <property type="match status" value="1"/>
</dbReference>
<dbReference type="InterPro" id="IPR050204">
    <property type="entry name" value="AraC_XylS_family_regulators"/>
</dbReference>
<protein>
    <submittedName>
        <fullName evidence="5">Transcriptional regulator</fullName>
    </submittedName>
</protein>
<keyword evidence="2" id="KW-0238">DNA-binding</keyword>
<accession>A0A917VY85</accession>
<dbReference type="PANTHER" id="PTHR46796:SF12">
    <property type="entry name" value="HTH-TYPE DNA-BINDING TRANSCRIPTIONAL ACTIVATOR EUTR"/>
    <property type="match status" value="1"/>
</dbReference>
<evidence type="ECO:0000256" key="2">
    <source>
        <dbReference type="ARBA" id="ARBA00023125"/>
    </source>
</evidence>
<evidence type="ECO:0000313" key="6">
    <source>
        <dbReference type="Proteomes" id="UP000638263"/>
    </source>
</evidence>
<reference evidence="5" key="2">
    <citation type="submission" date="2020-09" db="EMBL/GenBank/DDBJ databases">
        <authorList>
            <person name="Sun Q."/>
            <person name="Zhou Y."/>
        </authorList>
    </citation>
    <scope>NUCLEOTIDE SEQUENCE</scope>
    <source>
        <strain evidence="5">CGMCC 4.3508</strain>
    </source>
</reference>
<comment type="caution">
    <text evidence="5">The sequence shown here is derived from an EMBL/GenBank/DDBJ whole genome shotgun (WGS) entry which is preliminary data.</text>
</comment>
<keyword evidence="1" id="KW-0805">Transcription regulation</keyword>
<dbReference type="PROSITE" id="PS01124">
    <property type="entry name" value="HTH_ARAC_FAMILY_2"/>
    <property type="match status" value="1"/>
</dbReference>
<dbReference type="Pfam" id="PF14525">
    <property type="entry name" value="AraC_binding_2"/>
    <property type="match status" value="1"/>
</dbReference>
<sequence>MAGHGVLRTPDIDEARDVIGKVLRAPHDVRITGGAHKFEARQNAVSLGRVALAALDYGAGAEVVVTPRHTDNLYLVHIQLAGAVGAVSGEERATATRGSATIAQPQEPFMLDWPADSPMLLVWFDASSVKSILQQMIGDELKGRLRFELGQDLTAPAMRAWLEQVRLVVREIDQGQRIATHPLALRHLHDLMITGLLLGARHSYSEQLHGDRSTPVASTVERAVDFMRTHAAEPMTVTRLAAAAGVGVRTLQEGFRRHLDTTPTAYLRRIRLEHVRAELEKAAAPETTVSAIALRWGFTHFGDFARSYRMAYGERPSDTLRKSHRK</sequence>
<dbReference type="InterPro" id="IPR018060">
    <property type="entry name" value="HTH_AraC"/>
</dbReference>
<dbReference type="PANTHER" id="PTHR46796">
    <property type="entry name" value="HTH-TYPE TRANSCRIPTIONAL ACTIVATOR RHAS-RELATED"/>
    <property type="match status" value="1"/>
</dbReference>
<dbReference type="GO" id="GO:0003700">
    <property type="term" value="F:DNA-binding transcription factor activity"/>
    <property type="evidence" value="ECO:0007669"/>
    <property type="project" value="InterPro"/>
</dbReference>
<proteinExistence type="predicted"/>
<keyword evidence="6" id="KW-1185">Reference proteome</keyword>
<dbReference type="AlphaFoldDB" id="A0A917VY85"/>
<feature type="domain" description="HTH araC/xylS-type" evidence="4">
    <location>
        <begin position="221"/>
        <end position="322"/>
    </location>
</feature>
<evidence type="ECO:0000259" key="4">
    <source>
        <dbReference type="PROSITE" id="PS01124"/>
    </source>
</evidence>
<keyword evidence="3" id="KW-0804">Transcription</keyword>
<dbReference type="GO" id="GO:0043565">
    <property type="term" value="F:sequence-specific DNA binding"/>
    <property type="evidence" value="ECO:0007669"/>
    <property type="project" value="InterPro"/>
</dbReference>
<dbReference type="SMART" id="SM00342">
    <property type="entry name" value="HTH_ARAC"/>
    <property type="match status" value="1"/>
</dbReference>
<dbReference type="EMBL" id="BMMH01000017">
    <property type="protein sequence ID" value="GGL35336.1"/>
    <property type="molecule type" value="Genomic_DNA"/>
</dbReference>
<name>A0A917VY85_9NOCA</name>
<dbReference type="Gene3D" id="1.10.10.60">
    <property type="entry name" value="Homeodomain-like"/>
    <property type="match status" value="1"/>
</dbReference>
<evidence type="ECO:0000313" key="5">
    <source>
        <dbReference type="EMBL" id="GGL35336.1"/>
    </source>
</evidence>
<reference evidence="5" key="1">
    <citation type="journal article" date="2014" name="Int. J. Syst. Evol. Microbiol.">
        <title>Complete genome sequence of Corynebacterium casei LMG S-19264T (=DSM 44701T), isolated from a smear-ripened cheese.</title>
        <authorList>
            <consortium name="US DOE Joint Genome Institute (JGI-PGF)"/>
            <person name="Walter F."/>
            <person name="Albersmeier A."/>
            <person name="Kalinowski J."/>
            <person name="Ruckert C."/>
        </authorList>
    </citation>
    <scope>NUCLEOTIDE SEQUENCE</scope>
    <source>
        <strain evidence="5">CGMCC 4.3508</strain>
    </source>
</reference>
<gene>
    <name evidence="5" type="ORF">GCM10011588_57600</name>
</gene>
<organism evidence="5 6">
    <name type="scientific">Nocardia jinanensis</name>
    <dbReference type="NCBI Taxonomy" id="382504"/>
    <lineage>
        <taxon>Bacteria</taxon>
        <taxon>Bacillati</taxon>
        <taxon>Actinomycetota</taxon>
        <taxon>Actinomycetes</taxon>
        <taxon>Mycobacteriales</taxon>
        <taxon>Nocardiaceae</taxon>
        <taxon>Nocardia</taxon>
    </lineage>
</organism>
<dbReference type="InterPro" id="IPR035418">
    <property type="entry name" value="AraC-bd_2"/>
</dbReference>
<dbReference type="Proteomes" id="UP000638263">
    <property type="component" value="Unassembled WGS sequence"/>
</dbReference>
<evidence type="ECO:0000256" key="1">
    <source>
        <dbReference type="ARBA" id="ARBA00023015"/>
    </source>
</evidence>
<dbReference type="Pfam" id="PF12833">
    <property type="entry name" value="HTH_18"/>
    <property type="match status" value="1"/>
</dbReference>
<evidence type="ECO:0000256" key="3">
    <source>
        <dbReference type="ARBA" id="ARBA00023163"/>
    </source>
</evidence>